<dbReference type="InterPro" id="IPR036390">
    <property type="entry name" value="WH_DNA-bd_sf"/>
</dbReference>
<dbReference type="InterPro" id="IPR000847">
    <property type="entry name" value="LysR_HTH_N"/>
</dbReference>
<dbReference type="GO" id="GO:0043565">
    <property type="term" value="F:sequence-specific DNA binding"/>
    <property type="evidence" value="ECO:0007669"/>
    <property type="project" value="TreeGrafter"/>
</dbReference>
<dbReference type="CDD" id="cd08474">
    <property type="entry name" value="PBP2_CrgA_like_5"/>
    <property type="match status" value="1"/>
</dbReference>
<protein>
    <submittedName>
        <fullName evidence="6">LysR family transcriptional regulator</fullName>
    </submittedName>
</protein>
<dbReference type="FunFam" id="1.10.10.10:FF:000001">
    <property type="entry name" value="LysR family transcriptional regulator"/>
    <property type="match status" value="1"/>
</dbReference>
<gene>
    <name evidence="6" type="ORF">DI564_03540</name>
</gene>
<dbReference type="PANTHER" id="PTHR30537">
    <property type="entry name" value="HTH-TYPE TRANSCRIPTIONAL REGULATOR"/>
    <property type="match status" value="1"/>
</dbReference>
<dbReference type="EMBL" id="QFPO01000003">
    <property type="protein sequence ID" value="PZQ18389.1"/>
    <property type="molecule type" value="Genomic_DNA"/>
</dbReference>
<keyword evidence="4" id="KW-0804">Transcription</keyword>
<dbReference type="InterPro" id="IPR058163">
    <property type="entry name" value="LysR-type_TF_proteobact-type"/>
</dbReference>
<proteinExistence type="inferred from homology"/>
<evidence type="ECO:0000256" key="4">
    <source>
        <dbReference type="ARBA" id="ARBA00023163"/>
    </source>
</evidence>
<dbReference type="Pfam" id="PF00126">
    <property type="entry name" value="HTH_1"/>
    <property type="match status" value="1"/>
</dbReference>
<feature type="domain" description="HTH lysR-type" evidence="5">
    <location>
        <begin position="9"/>
        <end position="61"/>
    </location>
</feature>
<dbReference type="PANTHER" id="PTHR30537:SF1">
    <property type="entry name" value="HTH-TYPE TRANSCRIPTIONAL REGULATOR PGRR"/>
    <property type="match status" value="1"/>
</dbReference>
<dbReference type="AlphaFoldDB" id="A0A2W5KQQ9"/>
<dbReference type="SUPFAM" id="SSF46785">
    <property type="entry name" value="Winged helix' DNA-binding domain"/>
    <property type="match status" value="1"/>
</dbReference>
<sequence>MHKAGLVELNAVAAVAAHRSFRRAARALGMSPSALSHAVAALEQRMGVRLFNRTTRAVAPSAAGEQFLARVRPALREIALAMQEVDAQRQTPSGVLRINTSVGAAEQIMTPVVVEFVRRHPAMQVHLVTDSALVDIVADGYDAGIRLAESVPQDMIAVPCGPPVRFAVVASPAYFATRPRPRVPADLAEHDCIRIRFASGTIYRWEFEQRGRVQTVDVTGPLTLDNHTLMIEAALQGVGLAWSSEFAVAQHLAAGRLIRVLEDWTPAYPGLCVFYPANRHVPASLRAFVELIREWTG</sequence>
<dbReference type="Proteomes" id="UP000249046">
    <property type="component" value="Unassembled WGS sequence"/>
</dbReference>
<dbReference type="PRINTS" id="PR00039">
    <property type="entry name" value="HTHLYSR"/>
</dbReference>
<dbReference type="Pfam" id="PF03466">
    <property type="entry name" value="LysR_substrate"/>
    <property type="match status" value="1"/>
</dbReference>
<reference evidence="6 7" key="1">
    <citation type="submission" date="2017-08" db="EMBL/GenBank/DDBJ databases">
        <title>Infants hospitalized years apart are colonized by the same room-sourced microbial strains.</title>
        <authorList>
            <person name="Brooks B."/>
            <person name="Olm M.R."/>
            <person name="Firek B.A."/>
            <person name="Baker R."/>
            <person name="Thomas B.C."/>
            <person name="Morowitz M.J."/>
            <person name="Banfield J.F."/>
        </authorList>
    </citation>
    <scope>NUCLEOTIDE SEQUENCE [LARGE SCALE GENOMIC DNA]</scope>
    <source>
        <strain evidence="6">S2_005_003_R2_42</strain>
    </source>
</reference>
<dbReference type="PROSITE" id="PS50931">
    <property type="entry name" value="HTH_LYSR"/>
    <property type="match status" value="1"/>
</dbReference>
<comment type="similarity">
    <text evidence="1">Belongs to the LysR transcriptional regulatory family.</text>
</comment>
<evidence type="ECO:0000259" key="5">
    <source>
        <dbReference type="PROSITE" id="PS50931"/>
    </source>
</evidence>
<dbReference type="InterPro" id="IPR005119">
    <property type="entry name" value="LysR_subst-bd"/>
</dbReference>
<keyword evidence="3" id="KW-0238">DNA-binding</keyword>
<dbReference type="InterPro" id="IPR036388">
    <property type="entry name" value="WH-like_DNA-bd_sf"/>
</dbReference>
<evidence type="ECO:0000313" key="6">
    <source>
        <dbReference type="EMBL" id="PZQ18389.1"/>
    </source>
</evidence>
<accession>A0A2W5KQQ9</accession>
<organism evidence="6 7">
    <name type="scientific">Rhodanobacter denitrificans</name>
    <dbReference type="NCBI Taxonomy" id="666685"/>
    <lineage>
        <taxon>Bacteria</taxon>
        <taxon>Pseudomonadati</taxon>
        <taxon>Pseudomonadota</taxon>
        <taxon>Gammaproteobacteria</taxon>
        <taxon>Lysobacterales</taxon>
        <taxon>Rhodanobacteraceae</taxon>
        <taxon>Rhodanobacter</taxon>
    </lineage>
</organism>
<evidence type="ECO:0000256" key="3">
    <source>
        <dbReference type="ARBA" id="ARBA00023125"/>
    </source>
</evidence>
<comment type="caution">
    <text evidence="6">The sequence shown here is derived from an EMBL/GenBank/DDBJ whole genome shotgun (WGS) entry which is preliminary data.</text>
</comment>
<dbReference type="GO" id="GO:0003700">
    <property type="term" value="F:DNA-binding transcription factor activity"/>
    <property type="evidence" value="ECO:0007669"/>
    <property type="project" value="InterPro"/>
</dbReference>
<evidence type="ECO:0000313" key="7">
    <source>
        <dbReference type="Proteomes" id="UP000249046"/>
    </source>
</evidence>
<evidence type="ECO:0000256" key="1">
    <source>
        <dbReference type="ARBA" id="ARBA00009437"/>
    </source>
</evidence>
<name>A0A2W5KQQ9_9GAMM</name>
<evidence type="ECO:0000256" key="2">
    <source>
        <dbReference type="ARBA" id="ARBA00023015"/>
    </source>
</evidence>
<dbReference type="SUPFAM" id="SSF53850">
    <property type="entry name" value="Periplasmic binding protein-like II"/>
    <property type="match status" value="1"/>
</dbReference>
<keyword evidence="2" id="KW-0805">Transcription regulation</keyword>
<dbReference type="Gene3D" id="1.10.10.10">
    <property type="entry name" value="Winged helix-like DNA-binding domain superfamily/Winged helix DNA-binding domain"/>
    <property type="match status" value="1"/>
</dbReference>
<dbReference type="Gene3D" id="3.40.190.290">
    <property type="match status" value="1"/>
</dbReference>
<dbReference type="GO" id="GO:0006351">
    <property type="term" value="P:DNA-templated transcription"/>
    <property type="evidence" value="ECO:0007669"/>
    <property type="project" value="TreeGrafter"/>
</dbReference>